<organism evidence="3 4">
    <name type="scientific">Prunus yedoensis var. nudiflora</name>
    <dbReference type="NCBI Taxonomy" id="2094558"/>
    <lineage>
        <taxon>Eukaryota</taxon>
        <taxon>Viridiplantae</taxon>
        <taxon>Streptophyta</taxon>
        <taxon>Embryophyta</taxon>
        <taxon>Tracheophyta</taxon>
        <taxon>Spermatophyta</taxon>
        <taxon>Magnoliopsida</taxon>
        <taxon>eudicotyledons</taxon>
        <taxon>Gunneridae</taxon>
        <taxon>Pentapetalae</taxon>
        <taxon>rosids</taxon>
        <taxon>fabids</taxon>
        <taxon>Rosales</taxon>
        <taxon>Rosaceae</taxon>
        <taxon>Amygdaloideae</taxon>
        <taxon>Amygdaleae</taxon>
        <taxon>Prunus</taxon>
    </lineage>
</organism>
<evidence type="ECO:0000256" key="1">
    <source>
        <dbReference type="ARBA" id="ARBA00022857"/>
    </source>
</evidence>
<dbReference type="PANTHER" id="PTHR42898:SF6">
    <property type="entry name" value="NADP-DEPENDENT MANNITOL DEHYDROGENASE"/>
    <property type="match status" value="1"/>
</dbReference>
<evidence type="ECO:0000313" key="4">
    <source>
        <dbReference type="Proteomes" id="UP000250321"/>
    </source>
</evidence>
<comment type="caution">
    <text evidence="3">The sequence shown here is derived from an EMBL/GenBank/DDBJ whole genome shotgun (WGS) entry which is preliminary data.</text>
</comment>
<dbReference type="InterPro" id="IPR036291">
    <property type="entry name" value="NAD(P)-bd_dom_sf"/>
</dbReference>
<keyword evidence="1" id="KW-0521">NADP</keyword>
<proteinExistence type="predicted"/>
<dbReference type="SUPFAM" id="SSF51735">
    <property type="entry name" value="NAD(P)-binding Rossmann-fold domains"/>
    <property type="match status" value="1"/>
</dbReference>
<keyword evidence="2" id="KW-0560">Oxidoreductase</keyword>
<gene>
    <name evidence="3" type="ORF">Pyn_12101</name>
</gene>
<dbReference type="EMBL" id="PJQY01002199">
    <property type="protein sequence ID" value="PQP95718.1"/>
    <property type="molecule type" value="Genomic_DNA"/>
</dbReference>
<evidence type="ECO:0000256" key="2">
    <source>
        <dbReference type="ARBA" id="ARBA00023002"/>
    </source>
</evidence>
<accession>A0A314XT97</accession>
<evidence type="ECO:0000313" key="3">
    <source>
        <dbReference type="EMBL" id="PQP95718.1"/>
    </source>
</evidence>
<dbReference type="InterPro" id="IPR045000">
    <property type="entry name" value="TR"/>
</dbReference>
<dbReference type="Proteomes" id="UP000250321">
    <property type="component" value="Unassembled WGS sequence"/>
</dbReference>
<name>A0A314XT97_PRUYE</name>
<dbReference type="OrthoDB" id="417891at2759"/>
<sequence>MNRVSSAFDGKLNILVRADDDLRRPAEPNGISSLVRFLCLPAASYINGKEFYIDRQTVCDAVGVWNYINSQQ</sequence>
<keyword evidence="4" id="KW-1185">Reference proteome</keyword>
<dbReference type="AlphaFoldDB" id="A0A314XT97"/>
<dbReference type="PANTHER" id="PTHR42898">
    <property type="entry name" value="TROPINONE REDUCTASE"/>
    <property type="match status" value="1"/>
</dbReference>
<reference evidence="3 4" key="1">
    <citation type="submission" date="2018-02" db="EMBL/GenBank/DDBJ databases">
        <title>Draft genome of wild Prunus yedoensis var. nudiflora.</title>
        <authorList>
            <person name="Baek S."/>
            <person name="Kim J.-H."/>
            <person name="Choi K."/>
            <person name="Kim G.-B."/>
            <person name="Cho A."/>
            <person name="Jang H."/>
            <person name="Shin C.-H."/>
            <person name="Yu H.-J."/>
            <person name="Mun J.-H."/>
        </authorList>
    </citation>
    <scope>NUCLEOTIDE SEQUENCE [LARGE SCALE GENOMIC DNA]</scope>
    <source>
        <strain evidence="4">cv. Jeju island</strain>
        <tissue evidence="3">Leaf</tissue>
    </source>
</reference>
<protein>
    <submittedName>
        <fullName evidence="3">Tropinone reductase 1-like</fullName>
    </submittedName>
</protein>
<dbReference type="GO" id="GO:0016491">
    <property type="term" value="F:oxidoreductase activity"/>
    <property type="evidence" value="ECO:0007669"/>
    <property type="project" value="UniProtKB-KW"/>
</dbReference>